<dbReference type="EMBL" id="MCGO01000041">
    <property type="protein sequence ID" value="ORY39102.1"/>
    <property type="molecule type" value="Genomic_DNA"/>
</dbReference>
<evidence type="ECO:0000313" key="3">
    <source>
        <dbReference type="Proteomes" id="UP000193642"/>
    </source>
</evidence>
<sequence>MTKQTTSSSDNQLGGNAPTSTIHQFPLPTTFDPETLHHFHTTFSTLPDSESPPPESISSTETTVTPSYATAITFLTSSFGPEILARRDEMGFTILHYVAGMTRGEDEVNAVVDLVLELFLPTSKDDAHILMSVEALPPKRVAGFEREQEYLAQVVGMKGYTPLGVAARGANLCAIKVFIDRLNASPFAGKKHDYVCKNEIRLRSTSALQIAIDFGLGSSVYALLEAGFLKIKDGASKNTAFVAASRVLSPKMKLRKAWPELVVLGEEESKKEKEDAFVGLEWWDVRDEYGNTPLHSVCASKLSDEIALNLIQILLHHQANSVFVRDCAGRTLLTISVLSSRSPLFFQNLLNLPAFKANTPPLLLRIIRKLKPAVQFSTKVECRRVLMHLNDFEHGRTPVEWAEACGFEEVARILKEFL</sequence>
<dbReference type="Proteomes" id="UP000193642">
    <property type="component" value="Unassembled WGS sequence"/>
</dbReference>
<proteinExistence type="predicted"/>
<feature type="region of interest" description="Disordered" evidence="1">
    <location>
        <begin position="42"/>
        <end position="63"/>
    </location>
</feature>
<accession>A0A1Y2BWG1</accession>
<dbReference type="AlphaFoldDB" id="A0A1Y2BWG1"/>
<gene>
    <name evidence="2" type="ORF">BCR33DRAFT_853661</name>
</gene>
<dbReference type="InterPro" id="IPR036770">
    <property type="entry name" value="Ankyrin_rpt-contain_sf"/>
</dbReference>
<name>A0A1Y2BWG1_9FUNG</name>
<organism evidence="2 3">
    <name type="scientific">Rhizoclosmatium globosum</name>
    <dbReference type="NCBI Taxonomy" id="329046"/>
    <lineage>
        <taxon>Eukaryota</taxon>
        <taxon>Fungi</taxon>
        <taxon>Fungi incertae sedis</taxon>
        <taxon>Chytridiomycota</taxon>
        <taxon>Chytridiomycota incertae sedis</taxon>
        <taxon>Chytridiomycetes</taxon>
        <taxon>Chytridiales</taxon>
        <taxon>Chytriomycetaceae</taxon>
        <taxon>Rhizoclosmatium</taxon>
    </lineage>
</organism>
<keyword evidence="3" id="KW-1185">Reference proteome</keyword>
<dbReference type="Gene3D" id="1.25.40.20">
    <property type="entry name" value="Ankyrin repeat-containing domain"/>
    <property type="match status" value="1"/>
</dbReference>
<evidence type="ECO:0000256" key="1">
    <source>
        <dbReference type="SAM" id="MobiDB-lite"/>
    </source>
</evidence>
<reference evidence="2 3" key="1">
    <citation type="submission" date="2016-07" db="EMBL/GenBank/DDBJ databases">
        <title>Pervasive Adenine N6-methylation of Active Genes in Fungi.</title>
        <authorList>
            <consortium name="DOE Joint Genome Institute"/>
            <person name="Mondo S.J."/>
            <person name="Dannebaum R.O."/>
            <person name="Kuo R.C."/>
            <person name="Labutti K."/>
            <person name="Haridas S."/>
            <person name="Kuo A."/>
            <person name="Salamov A."/>
            <person name="Ahrendt S.R."/>
            <person name="Lipzen A."/>
            <person name="Sullivan W."/>
            <person name="Andreopoulos W.B."/>
            <person name="Clum A."/>
            <person name="Lindquist E."/>
            <person name="Daum C."/>
            <person name="Ramamoorthy G.K."/>
            <person name="Gryganskyi A."/>
            <person name="Culley D."/>
            <person name="Magnuson J.K."/>
            <person name="James T.Y."/>
            <person name="O'Malley M.A."/>
            <person name="Stajich J.E."/>
            <person name="Spatafora J.W."/>
            <person name="Visel A."/>
            <person name="Grigoriev I.V."/>
        </authorList>
    </citation>
    <scope>NUCLEOTIDE SEQUENCE [LARGE SCALE GENOMIC DNA]</scope>
    <source>
        <strain evidence="2 3">JEL800</strain>
    </source>
</reference>
<protein>
    <recommendedName>
        <fullName evidence="4">Ankyrin</fullName>
    </recommendedName>
</protein>
<dbReference type="SUPFAM" id="SSF48403">
    <property type="entry name" value="Ankyrin repeat"/>
    <property type="match status" value="1"/>
</dbReference>
<evidence type="ECO:0008006" key="4">
    <source>
        <dbReference type="Google" id="ProtNLM"/>
    </source>
</evidence>
<evidence type="ECO:0000313" key="2">
    <source>
        <dbReference type="EMBL" id="ORY39102.1"/>
    </source>
</evidence>
<dbReference type="OrthoDB" id="2154592at2759"/>
<comment type="caution">
    <text evidence="2">The sequence shown here is derived from an EMBL/GenBank/DDBJ whole genome shotgun (WGS) entry which is preliminary data.</text>
</comment>
<feature type="compositionally biased region" description="Polar residues" evidence="1">
    <location>
        <begin position="1"/>
        <end position="23"/>
    </location>
</feature>
<feature type="region of interest" description="Disordered" evidence="1">
    <location>
        <begin position="1"/>
        <end position="27"/>
    </location>
</feature>